<dbReference type="EMBL" id="QPFP01000042">
    <property type="protein sequence ID" value="TEB27136.1"/>
    <property type="molecule type" value="Genomic_DNA"/>
</dbReference>
<sequence>MPTQRPDLGDLKLPVASLQSEACDSCQAKGLPRPLIPWKCTPLLGALRRDYSLSSWSYYTANLLCRMSWSKWRLDAVFERVQGKYPAHYRFSHWHGDGGVDHEAPSVGPRGNAEYRDINIRYWSSTRC</sequence>
<dbReference type="AlphaFoldDB" id="A0A4Y7SZ59"/>
<name>A0A4Y7SZ59_COPMI</name>
<comment type="caution">
    <text evidence="1">The sequence shown here is derived from an EMBL/GenBank/DDBJ whole genome shotgun (WGS) entry which is preliminary data.</text>
</comment>
<evidence type="ECO:0000313" key="2">
    <source>
        <dbReference type="Proteomes" id="UP000298030"/>
    </source>
</evidence>
<dbReference type="Proteomes" id="UP000298030">
    <property type="component" value="Unassembled WGS sequence"/>
</dbReference>
<protein>
    <submittedName>
        <fullName evidence="1">Uncharacterized protein</fullName>
    </submittedName>
</protein>
<gene>
    <name evidence="1" type="ORF">FA13DRAFT_1736729</name>
</gene>
<reference evidence="1 2" key="1">
    <citation type="journal article" date="2019" name="Nat. Ecol. Evol.">
        <title>Megaphylogeny resolves global patterns of mushroom evolution.</title>
        <authorList>
            <person name="Varga T."/>
            <person name="Krizsan K."/>
            <person name="Foldi C."/>
            <person name="Dima B."/>
            <person name="Sanchez-Garcia M."/>
            <person name="Sanchez-Ramirez S."/>
            <person name="Szollosi G.J."/>
            <person name="Szarkandi J.G."/>
            <person name="Papp V."/>
            <person name="Albert L."/>
            <person name="Andreopoulos W."/>
            <person name="Angelini C."/>
            <person name="Antonin V."/>
            <person name="Barry K.W."/>
            <person name="Bougher N.L."/>
            <person name="Buchanan P."/>
            <person name="Buyck B."/>
            <person name="Bense V."/>
            <person name="Catcheside P."/>
            <person name="Chovatia M."/>
            <person name="Cooper J."/>
            <person name="Damon W."/>
            <person name="Desjardin D."/>
            <person name="Finy P."/>
            <person name="Geml J."/>
            <person name="Haridas S."/>
            <person name="Hughes K."/>
            <person name="Justo A."/>
            <person name="Karasinski D."/>
            <person name="Kautmanova I."/>
            <person name="Kiss B."/>
            <person name="Kocsube S."/>
            <person name="Kotiranta H."/>
            <person name="LaButti K.M."/>
            <person name="Lechner B.E."/>
            <person name="Liimatainen K."/>
            <person name="Lipzen A."/>
            <person name="Lukacs Z."/>
            <person name="Mihaltcheva S."/>
            <person name="Morgado L.N."/>
            <person name="Niskanen T."/>
            <person name="Noordeloos M.E."/>
            <person name="Ohm R.A."/>
            <person name="Ortiz-Santana B."/>
            <person name="Ovrebo C."/>
            <person name="Racz N."/>
            <person name="Riley R."/>
            <person name="Savchenko A."/>
            <person name="Shiryaev A."/>
            <person name="Soop K."/>
            <person name="Spirin V."/>
            <person name="Szebenyi C."/>
            <person name="Tomsovsky M."/>
            <person name="Tulloss R.E."/>
            <person name="Uehling J."/>
            <person name="Grigoriev I.V."/>
            <person name="Vagvolgyi C."/>
            <person name="Papp T."/>
            <person name="Martin F.M."/>
            <person name="Miettinen O."/>
            <person name="Hibbett D.S."/>
            <person name="Nagy L.G."/>
        </authorList>
    </citation>
    <scope>NUCLEOTIDE SEQUENCE [LARGE SCALE GENOMIC DNA]</scope>
    <source>
        <strain evidence="1 2">FP101781</strain>
    </source>
</reference>
<proteinExistence type="predicted"/>
<keyword evidence="2" id="KW-1185">Reference proteome</keyword>
<accession>A0A4Y7SZ59</accession>
<organism evidence="1 2">
    <name type="scientific">Coprinellus micaceus</name>
    <name type="common">Glistening ink-cap mushroom</name>
    <name type="synonym">Coprinus micaceus</name>
    <dbReference type="NCBI Taxonomy" id="71717"/>
    <lineage>
        <taxon>Eukaryota</taxon>
        <taxon>Fungi</taxon>
        <taxon>Dikarya</taxon>
        <taxon>Basidiomycota</taxon>
        <taxon>Agaricomycotina</taxon>
        <taxon>Agaricomycetes</taxon>
        <taxon>Agaricomycetidae</taxon>
        <taxon>Agaricales</taxon>
        <taxon>Agaricineae</taxon>
        <taxon>Psathyrellaceae</taxon>
        <taxon>Coprinellus</taxon>
    </lineage>
</organism>
<evidence type="ECO:0000313" key="1">
    <source>
        <dbReference type="EMBL" id="TEB27136.1"/>
    </source>
</evidence>